<feature type="domain" description="Cyclin N-terminal" evidence="1">
    <location>
        <begin position="9"/>
        <end position="125"/>
    </location>
</feature>
<protein>
    <submittedName>
        <fullName evidence="2">Cyclin J18</fullName>
    </submittedName>
</protein>
<dbReference type="InterPro" id="IPR006671">
    <property type="entry name" value="Cyclin_N"/>
</dbReference>
<dbReference type="AlphaFoldDB" id="A0AAD4JLR3"/>
<organism evidence="2 3">
    <name type="scientific">Perilla frutescens var. hirtella</name>
    <name type="common">Perilla citriodora</name>
    <name type="synonym">Perilla setoyensis</name>
    <dbReference type="NCBI Taxonomy" id="608512"/>
    <lineage>
        <taxon>Eukaryota</taxon>
        <taxon>Viridiplantae</taxon>
        <taxon>Streptophyta</taxon>
        <taxon>Embryophyta</taxon>
        <taxon>Tracheophyta</taxon>
        <taxon>Spermatophyta</taxon>
        <taxon>Magnoliopsida</taxon>
        <taxon>eudicotyledons</taxon>
        <taxon>Gunneridae</taxon>
        <taxon>Pentapetalae</taxon>
        <taxon>asterids</taxon>
        <taxon>lamiids</taxon>
        <taxon>Lamiales</taxon>
        <taxon>Lamiaceae</taxon>
        <taxon>Nepetoideae</taxon>
        <taxon>Elsholtzieae</taxon>
        <taxon>Perilla</taxon>
    </lineage>
</organism>
<name>A0AAD4JLR3_PERFH</name>
<dbReference type="CDD" id="cd00043">
    <property type="entry name" value="CYCLIN_SF"/>
    <property type="match status" value="1"/>
</dbReference>
<dbReference type="Gene3D" id="1.10.472.10">
    <property type="entry name" value="Cyclin-like"/>
    <property type="match status" value="1"/>
</dbReference>
<gene>
    <name evidence="2" type="ORF">C2S53_001936</name>
</gene>
<dbReference type="Proteomes" id="UP001190926">
    <property type="component" value="Unassembled WGS sequence"/>
</dbReference>
<evidence type="ECO:0000313" key="2">
    <source>
        <dbReference type="EMBL" id="KAH6836159.1"/>
    </source>
</evidence>
<dbReference type="SUPFAM" id="SSF47954">
    <property type="entry name" value="Cyclin-like"/>
    <property type="match status" value="1"/>
</dbReference>
<dbReference type="EMBL" id="SDAM02000025">
    <property type="protein sequence ID" value="KAH6836159.1"/>
    <property type="molecule type" value="Genomic_DNA"/>
</dbReference>
<comment type="caution">
    <text evidence="2">The sequence shown here is derived from an EMBL/GenBank/DDBJ whole genome shotgun (WGS) entry which is preliminary data.</text>
</comment>
<keyword evidence="3" id="KW-1185">Reference proteome</keyword>
<proteinExistence type="predicted"/>
<evidence type="ECO:0000313" key="3">
    <source>
        <dbReference type="Proteomes" id="UP001190926"/>
    </source>
</evidence>
<dbReference type="InterPro" id="IPR036915">
    <property type="entry name" value="Cyclin-like_sf"/>
</dbReference>
<dbReference type="Pfam" id="PF00134">
    <property type="entry name" value="Cyclin_N"/>
    <property type="match status" value="1"/>
</dbReference>
<sequence>MKKVLCPCLRSRVIEFLIRSSQLLEVSPTVKYSALSLFADRFYPALSGLEGSRVKKNWLLHPIEESNLQLFALVSLWISSKIHDSPPLSVKHFKSLGDKFIKEQHYTTGDILEAVRFFFKVLGYGIGMSNIAFVLVEELLVQFKAVAQVGEHVKFEACMEIMDLLYENEETSVLYSSPEALAASVVVVAYTITVPPQRWEFPVLPWGKSSSITNKASFYPLRHYYLTFAHAPSLLTANLKCHNSDKML</sequence>
<evidence type="ECO:0000259" key="1">
    <source>
        <dbReference type="Pfam" id="PF00134"/>
    </source>
</evidence>
<accession>A0AAD4JLR3</accession>
<reference evidence="2 3" key="1">
    <citation type="journal article" date="2021" name="Nat. Commun.">
        <title>Incipient diploidization of the medicinal plant Perilla within 10,000 years.</title>
        <authorList>
            <person name="Zhang Y."/>
            <person name="Shen Q."/>
            <person name="Leng L."/>
            <person name="Zhang D."/>
            <person name="Chen S."/>
            <person name="Shi Y."/>
            <person name="Ning Z."/>
            <person name="Chen S."/>
        </authorList>
    </citation>
    <scope>NUCLEOTIDE SEQUENCE [LARGE SCALE GENOMIC DNA]</scope>
    <source>
        <strain evidence="3">cv. PC099</strain>
    </source>
</reference>